<evidence type="ECO:0000313" key="1">
    <source>
        <dbReference type="EMBL" id="KIE06346.1"/>
    </source>
</evidence>
<accession>A0A0C1N1T0</accession>
<sequence length="67" mass="7472">MLKLKATTNLKIEGSTLSRVVSNPVRKRIHCDYQAGSYLGELVSPIWCPGQVYQVLTAKGLLNVFKH</sequence>
<reference evidence="1" key="1">
    <citation type="journal article" date="2015" name="Genome Announc.">
        <title>Draft Genome Sequence of Tolypothrix boutellei Strain VB521301.</title>
        <authorList>
            <person name="Chandrababunaidu M.M."/>
            <person name="Singh D."/>
            <person name="Sen D."/>
            <person name="Bhan S."/>
            <person name="Das S."/>
            <person name="Gupta A."/>
            <person name="Adhikary S.P."/>
            <person name="Tripathy S."/>
        </authorList>
    </citation>
    <scope>NUCLEOTIDE SEQUENCE</scope>
    <source>
        <strain evidence="1">VB521301</strain>
    </source>
</reference>
<gene>
    <name evidence="1" type="ORF">DA73_0245475</name>
</gene>
<protein>
    <submittedName>
        <fullName evidence="1">Uncharacterized protein</fullName>
    </submittedName>
</protein>
<name>A0A0C1N1T0_9CYAN</name>
<dbReference type="EMBL" id="JHEG02000068">
    <property type="protein sequence ID" value="KIE06346.1"/>
    <property type="molecule type" value="Genomic_DNA"/>
</dbReference>
<feature type="non-terminal residue" evidence="1">
    <location>
        <position position="67"/>
    </location>
</feature>
<proteinExistence type="predicted"/>
<dbReference type="AlphaFoldDB" id="A0A0C1N1T0"/>
<organism evidence="1">
    <name type="scientific">Tolypothrix bouteillei VB521301</name>
    <dbReference type="NCBI Taxonomy" id="1479485"/>
    <lineage>
        <taxon>Bacteria</taxon>
        <taxon>Bacillati</taxon>
        <taxon>Cyanobacteriota</taxon>
        <taxon>Cyanophyceae</taxon>
        <taxon>Nostocales</taxon>
        <taxon>Tolypothrichaceae</taxon>
        <taxon>Tolypothrix</taxon>
    </lineage>
</organism>
<comment type="caution">
    <text evidence="1">The sequence shown here is derived from an EMBL/GenBank/DDBJ whole genome shotgun (WGS) entry which is preliminary data.</text>
</comment>